<proteinExistence type="predicted"/>
<gene>
    <name evidence="1" type="ORF">MNBD_NITROSPINAE02-1066</name>
</gene>
<dbReference type="EMBL" id="UOGE01000034">
    <property type="protein sequence ID" value="VAX18318.1"/>
    <property type="molecule type" value="Genomic_DNA"/>
</dbReference>
<protein>
    <recommendedName>
        <fullName evidence="2">DUF4911 domain-containing protein</fullName>
    </recommendedName>
</protein>
<dbReference type="InterPro" id="IPR032587">
    <property type="entry name" value="DUF4911"/>
</dbReference>
<sequence>MKDIPNKISFPIPSVRPDSYRMLIRVKPEDMSYVVMIIESYDYIGIARTVNQSEGVMEILVSPDFLDITRAVITALKDEIGLEAIRV</sequence>
<reference evidence="1" key="1">
    <citation type="submission" date="2018-06" db="EMBL/GenBank/DDBJ databases">
        <authorList>
            <person name="Zhirakovskaya E."/>
        </authorList>
    </citation>
    <scope>NUCLEOTIDE SEQUENCE</scope>
</reference>
<organism evidence="1">
    <name type="scientific">hydrothermal vent metagenome</name>
    <dbReference type="NCBI Taxonomy" id="652676"/>
    <lineage>
        <taxon>unclassified sequences</taxon>
        <taxon>metagenomes</taxon>
        <taxon>ecological metagenomes</taxon>
    </lineage>
</organism>
<name>A0A3B1C3A8_9ZZZZ</name>
<evidence type="ECO:0000313" key="1">
    <source>
        <dbReference type="EMBL" id="VAX18318.1"/>
    </source>
</evidence>
<accession>A0A3B1C3A8</accession>
<evidence type="ECO:0008006" key="2">
    <source>
        <dbReference type="Google" id="ProtNLM"/>
    </source>
</evidence>
<dbReference type="AlphaFoldDB" id="A0A3B1C3A8"/>
<dbReference type="Pfam" id="PF16256">
    <property type="entry name" value="DUF4911"/>
    <property type="match status" value="1"/>
</dbReference>